<keyword evidence="8 10" id="KW-0413">Isomerase</keyword>
<reference evidence="10 11" key="1">
    <citation type="submission" date="2016-10" db="EMBL/GenBank/DDBJ databases">
        <authorList>
            <person name="de Groot N.N."/>
        </authorList>
    </citation>
    <scope>NUCLEOTIDE SEQUENCE [LARGE SCALE GENOMIC DNA]</scope>
    <source>
        <strain evidence="10 11">DSM 43794</strain>
    </source>
</reference>
<dbReference type="InterPro" id="IPR044643">
    <property type="entry name" value="TrpF_fam"/>
</dbReference>
<protein>
    <recommendedName>
        <fullName evidence="4">N-(5'-phosphoribosyl)anthranilate isomerase</fullName>
        <ecNumber evidence="3">5.3.1.24</ecNumber>
    </recommendedName>
</protein>
<name>A0A1H1HBK0_9ACTN</name>
<dbReference type="EMBL" id="FNKK01000002">
    <property type="protein sequence ID" value="SDR22508.1"/>
    <property type="molecule type" value="Genomic_DNA"/>
</dbReference>
<organism evidence="10 11">
    <name type="scientific">Thermostaphylospora chromogena</name>
    <dbReference type="NCBI Taxonomy" id="35622"/>
    <lineage>
        <taxon>Bacteria</taxon>
        <taxon>Bacillati</taxon>
        <taxon>Actinomycetota</taxon>
        <taxon>Actinomycetes</taxon>
        <taxon>Streptosporangiales</taxon>
        <taxon>Thermomonosporaceae</taxon>
        <taxon>Thermostaphylospora</taxon>
    </lineage>
</organism>
<keyword evidence="7" id="KW-0057">Aromatic amino acid biosynthesis</keyword>
<evidence type="ECO:0000256" key="2">
    <source>
        <dbReference type="ARBA" id="ARBA00004664"/>
    </source>
</evidence>
<dbReference type="InterPro" id="IPR013785">
    <property type="entry name" value="Aldolase_TIM"/>
</dbReference>
<dbReference type="RefSeq" id="WP_207550030.1">
    <property type="nucleotide sequence ID" value="NZ_FNKK01000002.1"/>
</dbReference>
<feature type="domain" description="N-(5'phosphoribosyl) anthranilate isomerase (PRAI)" evidence="9">
    <location>
        <begin position="72"/>
        <end position="220"/>
    </location>
</feature>
<comment type="pathway">
    <text evidence="2">Amino-acid biosynthesis; L-tryptophan biosynthesis; L-tryptophan from chorismate: step 3/5.</text>
</comment>
<evidence type="ECO:0000256" key="8">
    <source>
        <dbReference type="ARBA" id="ARBA00023235"/>
    </source>
</evidence>
<evidence type="ECO:0000256" key="4">
    <source>
        <dbReference type="ARBA" id="ARBA00022272"/>
    </source>
</evidence>
<keyword evidence="5" id="KW-0028">Amino-acid biosynthesis</keyword>
<evidence type="ECO:0000256" key="7">
    <source>
        <dbReference type="ARBA" id="ARBA00023141"/>
    </source>
</evidence>
<proteinExistence type="predicted"/>
<evidence type="ECO:0000256" key="6">
    <source>
        <dbReference type="ARBA" id="ARBA00022822"/>
    </source>
</evidence>
<dbReference type="AlphaFoldDB" id="A0A1H1HBK0"/>
<dbReference type="InterPro" id="IPR011060">
    <property type="entry name" value="RibuloseP-bd_barrel"/>
</dbReference>
<gene>
    <name evidence="10" type="ORF">SAMN04489764_4225</name>
</gene>
<evidence type="ECO:0000313" key="10">
    <source>
        <dbReference type="EMBL" id="SDR22508.1"/>
    </source>
</evidence>
<dbReference type="EC" id="5.3.1.24" evidence="3"/>
<evidence type="ECO:0000256" key="5">
    <source>
        <dbReference type="ARBA" id="ARBA00022605"/>
    </source>
</evidence>
<keyword evidence="6" id="KW-0822">Tryptophan biosynthesis</keyword>
<dbReference type="UniPathway" id="UPA00035">
    <property type="reaction ID" value="UER00042"/>
</dbReference>
<evidence type="ECO:0000313" key="11">
    <source>
        <dbReference type="Proteomes" id="UP000217103"/>
    </source>
</evidence>
<keyword evidence="11" id="KW-1185">Reference proteome</keyword>
<dbReference type="STRING" id="35622.SAMN04489764_4225"/>
<comment type="catalytic activity">
    <reaction evidence="1">
        <text>N-(5-phospho-beta-D-ribosyl)anthranilate = 1-(2-carboxyphenylamino)-1-deoxy-D-ribulose 5-phosphate</text>
        <dbReference type="Rhea" id="RHEA:21540"/>
        <dbReference type="ChEBI" id="CHEBI:18277"/>
        <dbReference type="ChEBI" id="CHEBI:58613"/>
        <dbReference type="EC" id="5.3.1.24"/>
    </reaction>
</comment>
<evidence type="ECO:0000256" key="1">
    <source>
        <dbReference type="ARBA" id="ARBA00001164"/>
    </source>
</evidence>
<dbReference type="Proteomes" id="UP000217103">
    <property type="component" value="Unassembled WGS sequence"/>
</dbReference>
<dbReference type="Pfam" id="PF00697">
    <property type="entry name" value="PRAI"/>
    <property type="match status" value="1"/>
</dbReference>
<dbReference type="SUPFAM" id="SSF51366">
    <property type="entry name" value="Ribulose-phoshate binding barrel"/>
    <property type="match status" value="1"/>
</dbReference>
<dbReference type="Gene3D" id="3.20.20.70">
    <property type="entry name" value="Aldolase class I"/>
    <property type="match status" value="1"/>
</dbReference>
<dbReference type="InterPro" id="IPR001240">
    <property type="entry name" value="PRAI_dom"/>
</dbReference>
<sequence length="250" mass="27293">MNPPNRVVPHEPAARAVTSPRPVLKVCGATTFHDIDVLAEGGADLVGLWHGIPGGPADLPADRVVTLAGAARSTGRLRPVLVTFLRDVAVLRDVVARSGIRWLQLHAFQPPAVVRALRAALPSEVAIVKVVHVRDGECLERRLLGAYERAGTDLFLIDAVTEDGRIGSTGRRLREADVLDLADQTDRPFLLAGGLRADSRDEFRSLVEHPRFFGIDVDTAARDRDGVFRPHLVRGIAQGWRTGRRPEEVM</sequence>
<dbReference type="PANTHER" id="PTHR42894:SF1">
    <property type="entry name" value="N-(5'-PHOSPHORIBOSYL)ANTHRANILATE ISOMERASE"/>
    <property type="match status" value="1"/>
</dbReference>
<dbReference type="GO" id="GO:0000162">
    <property type="term" value="P:L-tryptophan biosynthetic process"/>
    <property type="evidence" value="ECO:0007669"/>
    <property type="project" value="UniProtKB-UniPathway"/>
</dbReference>
<dbReference type="PANTHER" id="PTHR42894">
    <property type="entry name" value="N-(5'-PHOSPHORIBOSYL)ANTHRANILATE ISOMERASE"/>
    <property type="match status" value="1"/>
</dbReference>
<accession>A0A1H1HBK0</accession>
<evidence type="ECO:0000259" key="9">
    <source>
        <dbReference type="Pfam" id="PF00697"/>
    </source>
</evidence>
<dbReference type="GO" id="GO:0004640">
    <property type="term" value="F:phosphoribosylanthranilate isomerase activity"/>
    <property type="evidence" value="ECO:0007669"/>
    <property type="project" value="UniProtKB-EC"/>
</dbReference>
<evidence type="ECO:0000256" key="3">
    <source>
        <dbReference type="ARBA" id="ARBA00012572"/>
    </source>
</evidence>